<dbReference type="Proteomes" id="UP000094527">
    <property type="component" value="Unassembled WGS sequence"/>
</dbReference>
<keyword evidence="5" id="KW-0862">Zinc</keyword>
<evidence type="ECO:0000313" key="11">
    <source>
        <dbReference type="Proteomes" id="UP000094527"/>
    </source>
</evidence>
<dbReference type="InterPro" id="IPR027377">
    <property type="entry name" value="ZAR1/RTP1-5-like_Znf-3CxxC"/>
</dbReference>
<evidence type="ECO:0000256" key="5">
    <source>
        <dbReference type="ARBA" id="ARBA00022833"/>
    </source>
</evidence>
<dbReference type="GO" id="GO:0016020">
    <property type="term" value="C:membrane"/>
    <property type="evidence" value="ECO:0007669"/>
    <property type="project" value="UniProtKB-SubCell"/>
</dbReference>
<gene>
    <name evidence="10" type="ORF">Ocin01_02164</name>
</gene>
<dbReference type="OrthoDB" id="8121437at2759"/>
<dbReference type="PANTHER" id="PTHR14402:SF10">
    <property type="entry name" value="3CXXC-TYPE DOMAIN-CONTAINING PROTEIN"/>
    <property type="match status" value="1"/>
</dbReference>
<feature type="region of interest" description="Disordered" evidence="8">
    <location>
        <begin position="238"/>
        <end position="265"/>
    </location>
</feature>
<dbReference type="GO" id="GO:0008270">
    <property type="term" value="F:zinc ion binding"/>
    <property type="evidence" value="ECO:0007669"/>
    <property type="project" value="UniProtKB-KW"/>
</dbReference>
<dbReference type="EMBL" id="LJIJ01000041">
    <property type="protein sequence ID" value="ODN04560.1"/>
    <property type="molecule type" value="Genomic_DNA"/>
</dbReference>
<dbReference type="InterPro" id="IPR026096">
    <property type="entry name" value="R-trans_p"/>
</dbReference>
<sequence length="737" mass="80445">MVRQAFIEELSSTSDRTAVGNGVGGEQDNMVTSSSSTMLLHHDGACSDDELVVSSSSTSSACEEEALHAMIDVLENDRPMMQMDSVGNGNHSGQENDLPIPLLPRGHSVEYWTVGGNNKRKNFIKKYPVSQVGNGVPAQMQPSNEMLFPGVGAAPQIQQQFNGYSYSPQIFQPGPQAEPFPVYQYNQNCVQAPVMAVQQPMQIFIPPGQQTGQFVPAQPYVQPHVTYYHQCYAQTSPRASESESEVSTELSTEQSQSGVEGQDSIKREADSTFVDGMNISSSSSLGSTQFSSSNGVVLDDSWHLPNFLVPSSPCSTVASSLSDTDLSGVLLGSQVKNGVVLDENGSVTSGYSTAPSTPTSRTLASEFNSETEVSGIDHQNLVPVADSLDLSMNQSGFGVDEMTYAQVQAQTHCSTVGTGMHDYEQYALQLRAINDARMGNILLQDIVTVPAANSQDYVYPGERVILLYSDAEGCGSVIMYNSEAVPYVANMFDLNVQSSLSLQSSGSKCFRYFVPPRTLDTDYFGGQMTMWQIKMVHYFLKFHPHTWKMHGVPETFDIATFLRNTMSIVGEFHIVSKLRFCCRACKTPWTSKKGTIVFKFCFNNATNRGWILMRIFGQICIKQDCADWTFQNPACYPEEIDRAVKKLSEYIGLHVYGIAVKPNTFADCFKSIRKSGGIGGSSKTSAGYPTPHKSQFCQACMNGVCKNLFIPALTSTCGPNQTSPSQIKEASKSSLSA</sequence>
<dbReference type="GO" id="GO:0031849">
    <property type="term" value="F:olfactory receptor binding"/>
    <property type="evidence" value="ECO:0007669"/>
    <property type="project" value="TreeGrafter"/>
</dbReference>
<dbReference type="PANTHER" id="PTHR14402">
    <property type="entry name" value="RECEPTOR TRANSPORTING PROTEIN"/>
    <property type="match status" value="1"/>
</dbReference>
<accession>A0A1D2NH26</accession>
<evidence type="ECO:0000256" key="4">
    <source>
        <dbReference type="ARBA" id="ARBA00022771"/>
    </source>
</evidence>
<organism evidence="10 11">
    <name type="scientific">Orchesella cincta</name>
    <name type="common">Springtail</name>
    <name type="synonym">Podura cincta</name>
    <dbReference type="NCBI Taxonomy" id="48709"/>
    <lineage>
        <taxon>Eukaryota</taxon>
        <taxon>Metazoa</taxon>
        <taxon>Ecdysozoa</taxon>
        <taxon>Arthropoda</taxon>
        <taxon>Hexapoda</taxon>
        <taxon>Collembola</taxon>
        <taxon>Entomobryomorpha</taxon>
        <taxon>Entomobryoidea</taxon>
        <taxon>Orchesellidae</taxon>
        <taxon>Orchesellinae</taxon>
        <taxon>Orchesella</taxon>
    </lineage>
</organism>
<keyword evidence="10" id="KW-0675">Receptor</keyword>
<evidence type="ECO:0000313" key="10">
    <source>
        <dbReference type="EMBL" id="ODN04560.1"/>
    </source>
</evidence>
<protein>
    <submittedName>
        <fullName evidence="10">Receptor-transporting protein 3</fullName>
    </submittedName>
</protein>
<dbReference type="STRING" id="48709.A0A1D2NH26"/>
<dbReference type="SMART" id="SM01328">
    <property type="entry name" value="zf-3CxxC"/>
    <property type="match status" value="1"/>
</dbReference>
<keyword evidence="7" id="KW-0472">Membrane</keyword>
<evidence type="ECO:0000256" key="2">
    <source>
        <dbReference type="ARBA" id="ARBA00022692"/>
    </source>
</evidence>
<evidence type="ECO:0000259" key="9">
    <source>
        <dbReference type="SMART" id="SM01328"/>
    </source>
</evidence>
<proteinExistence type="predicted"/>
<keyword evidence="6" id="KW-1133">Transmembrane helix</keyword>
<dbReference type="Pfam" id="PF13695">
    <property type="entry name" value="Zn_ribbon_3CxxC"/>
    <property type="match status" value="1"/>
</dbReference>
<keyword evidence="4" id="KW-0863">Zinc-finger</keyword>
<evidence type="ECO:0000256" key="6">
    <source>
        <dbReference type="ARBA" id="ARBA00022989"/>
    </source>
</evidence>
<comment type="subcellular location">
    <subcellularLocation>
        <location evidence="1">Membrane</location>
        <topology evidence="1">Single-pass membrane protein</topology>
    </subcellularLocation>
</comment>
<dbReference type="AlphaFoldDB" id="A0A1D2NH26"/>
<feature type="compositionally biased region" description="Low complexity" evidence="8">
    <location>
        <begin position="245"/>
        <end position="257"/>
    </location>
</feature>
<feature type="domain" description="3CxxC-type" evidence="9">
    <location>
        <begin position="575"/>
        <end position="703"/>
    </location>
</feature>
<evidence type="ECO:0000256" key="7">
    <source>
        <dbReference type="ARBA" id="ARBA00023136"/>
    </source>
</evidence>
<evidence type="ECO:0000256" key="8">
    <source>
        <dbReference type="SAM" id="MobiDB-lite"/>
    </source>
</evidence>
<reference evidence="10 11" key="1">
    <citation type="journal article" date="2016" name="Genome Biol. Evol.">
        <title>Gene Family Evolution Reflects Adaptation to Soil Environmental Stressors in the Genome of the Collembolan Orchesella cincta.</title>
        <authorList>
            <person name="Faddeeva-Vakhrusheva A."/>
            <person name="Derks M.F."/>
            <person name="Anvar S.Y."/>
            <person name="Agamennone V."/>
            <person name="Suring W."/>
            <person name="Smit S."/>
            <person name="van Straalen N.M."/>
            <person name="Roelofs D."/>
        </authorList>
    </citation>
    <scope>NUCLEOTIDE SEQUENCE [LARGE SCALE GENOMIC DNA]</scope>
    <source>
        <tissue evidence="10">Mixed pool</tissue>
    </source>
</reference>
<keyword evidence="11" id="KW-1185">Reference proteome</keyword>
<evidence type="ECO:0000256" key="3">
    <source>
        <dbReference type="ARBA" id="ARBA00022723"/>
    </source>
</evidence>
<name>A0A1D2NH26_ORCCI</name>
<comment type="caution">
    <text evidence="10">The sequence shown here is derived from an EMBL/GenBank/DDBJ whole genome shotgun (WGS) entry which is preliminary data.</text>
</comment>
<evidence type="ECO:0000256" key="1">
    <source>
        <dbReference type="ARBA" id="ARBA00004167"/>
    </source>
</evidence>
<dbReference type="GO" id="GO:0006612">
    <property type="term" value="P:protein targeting to membrane"/>
    <property type="evidence" value="ECO:0007669"/>
    <property type="project" value="TreeGrafter"/>
</dbReference>
<keyword evidence="2" id="KW-0812">Transmembrane</keyword>
<keyword evidence="3" id="KW-0479">Metal-binding</keyword>
<dbReference type="GO" id="GO:0051205">
    <property type="term" value="P:protein insertion into membrane"/>
    <property type="evidence" value="ECO:0007669"/>
    <property type="project" value="TreeGrafter"/>
</dbReference>